<evidence type="ECO:0000313" key="9">
    <source>
        <dbReference type="Proteomes" id="UP000800200"/>
    </source>
</evidence>
<evidence type="ECO:0000256" key="3">
    <source>
        <dbReference type="ARBA" id="ARBA00022630"/>
    </source>
</evidence>
<dbReference type="PANTHER" id="PTHR42973">
    <property type="entry name" value="BINDING OXIDOREDUCTASE, PUTATIVE (AFU_ORTHOLOGUE AFUA_1G17690)-RELATED"/>
    <property type="match status" value="1"/>
</dbReference>
<keyword evidence="3" id="KW-0285">Flavoprotein</keyword>
<protein>
    <submittedName>
        <fullName evidence="8">FAD-binding domain-containing protein</fullName>
    </submittedName>
</protein>
<dbReference type="InterPro" id="IPR036318">
    <property type="entry name" value="FAD-bd_PCMH-like_sf"/>
</dbReference>
<dbReference type="OrthoDB" id="415825at2759"/>
<keyword evidence="5" id="KW-0560">Oxidoreductase</keyword>
<evidence type="ECO:0000256" key="5">
    <source>
        <dbReference type="ARBA" id="ARBA00023002"/>
    </source>
</evidence>
<dbReference type="InterPro" id="IPR012951">
    <property type="entry name" value="BBE"/>
</dbReference>
<dbReference type="PROSITE" id="PS51387">
    <property type="entry name" value="FAD_PCMH"/>
    <property type="match status" value="1"/>
</dbReference>
<feature type="chain" id="PRO_5025633729" evidence="6">
    <location>
        <begin position="16"/>
        <end position="510"/>
    </location>
</feature>
<evidence type="ECO:0000256" key="6">
    <source>
        <dbReference type="SAM" id="SignalP"/>
    </source>
</evidence>
<evidence type="ECO:0000313" key="8">
    <source>
        <dbReference type="EMBL" id="KAF2177780.1"/>
    </source>
</evidence>
<comment type="similarity">
    <text evidence="2">Belongs to the oxygen-dependent FAD-linked oxidoreductase family.</text>
</comment>
<dbReference type="Gene3D" id="3.40.462.20">
    <property type="match status" value="1"/>
</dbReference>
<accession>A0A6A6DIM3</accession>
<dbReference type="SUPFAM" id="SSF56176">
    <property type="entry name" value="FAD-binding/transporter-associated domain-like"/>
    <property type="match status" value="1"/>
</dbReference>
<feature type="signal peptide" evidence="6">
    <location>
        <begin position="1"/>
        <end position="15"/>
    </location>
</feature>
<dbReference type="InterPro" id="IPR016166">
    <property type="entry name" value="FAD-bd_PCMH"/>
</dbReference>
<evidence type="ECO:0000259" key="7">
    <source>
        <dbReference type="PROSITE" id="PS51387"/>
    </source>
</evidence>
<evidence type="ECO:0000256" key="2">
    <source>
        <dbReference type="ARBA" id="ARBA00005466"/>
    </source>
</evidence>
<dbReference type="Gene3D" id="3.30.465.10">
    <property type="match status" value="1"/>
</dbReference>
<dbReference type="InterPro" id="IPR006094">
    <property type="entry name" value="Oxid_FAD_bind_N"/>
</dbReference>
<name>A0A6A6DIM3_9PEZI</name>
<proteinExistence type="inferred from homology"/>
<dbReference type="EMBL" id="ML994684">
    <property type="protein sequence ID" value="KAF2177780.1"/>
    <property type="molecule type" value="Genomic_DNA"/>
</dbReference>
<keyword evidence="4" id="KW-0274">FAD</keyword>
<dbReference type="AlphaFoldDB" id="A0A6A6DIM3"/>
<sequence>MKISLAYLWVAAVYAAPLNSRQYPDLRGVLTNADNNWSAGTVVSFAGSDEFHNATSRWTITGAPTFSAAISPANEGDVIAAVKLARKYNIPFLATGKRHGFTTTLKSFHEGLAIDLGQLKTYEIDQVAGTITMGGSAGIGDFQDDLSEAGLMIQSGSGSCPGYIGLAVGAGVGRYMGYFGLVTDALISARVVTSTGELVQVSESENSDLFWGMRGAGANLGIITSATFQAHRMADHSDGYVLNADIIFSPNKSAEYFKYLESLENKLPGNVAGIHIMSYNEATGEGQLLANWVWIGPEKEGREFMNQFLQLGPASVDNYEYIPWNRLLATSIGGFGAELLCLKEEYRDFYTVNLRSMSASVYQKSFEKLQKWWEDYPDSRGSYINIEVFPNQATAARGHDSTAYPWRDTIAYIQVGIYADDPSVQKTIEDGTQLALELRQTWDSTSGYPEHSIYVNYAHGDETIEQVYRADKLPRLAGLKKQWDPSNVFGFNNPLPTQYPVSSNWTRRAI</sequence>
<keyword evidence="9" id="KW-1185">Reference proteome</keyword>
<feature type="domain" description="FAD-binding PCMH-type" evidence="7">
    <location>
        <begin position="61"/>
        <end position="233"/>
    </location>
</feature>
<dbReference type="Pfam" id="PF01565">
    <property type="entry name" value="FAD_binding_4"/>
    <property type="match status" value="1"/>
</dbReference>
<dbReference type="PANTHER" id="PTHR42973:SF9">
    <property type="entry name" value="FAD-BINDING PCMH-TYPE DOMAIN-CONTAINING PROTEIN-RELATED"/>
    <property type="match status" value="1"/>
</dbReference>
<dbReference type="GO" id="GO:0071949">
    <property type="term" value="F:FAD binding"/>
    <property type="evidence" value="ECO:0007669"/>
    <property type="project" value="InterPro"/>
</dbReference>
<reference evidence="8" key="1">
    <citation type="journal article" date="2020" name="Stud. Mycol.">
        <title>101 Dothideomycetes genomes: a test case for predicting lifestyles and emergence of pathogens.</title>
        <authorList>
            <person name="Haridas S."/>
            <person name="Albert R."/>
            <person name="Binder M."/>
            <person name="Bloem J."/>
            <person name="Labutti K."/>
            <person name="Salamov A."/>
            <person name="Andreopoulos B."/>
            <person name="Baker S."/>
            <person name="Barry K."/>
            <person name="Bills G."/>
            <person name="Bluhm B."/>
            <person name="Cannon C."/>
            <person name="Castanera R."/>
            <person name="Culley D."/>
            <person name="Daum C."/>
            <person name="Ezra D."/>
            <person name="Gonzalez J."/>
            <person name="Henrissat B."/>
            <person name="Kuo A."/>
            <person name="Liang C."/>
            <person name="Lipzen A."/>
            <person name="Lutzoni F."/>
            <person name="Magnuson J."/>
            <person name="Mondo S."/>
            <person name="Nolan M."/>
            <person name="Ohm R."/>
            <person name="Pangilinan J."/>
            <person name="Park H.-J."/>
            <person name="Ramirez L."/>
            <person name="Alfaro M."/>
            <person name="Sun H."/>
            <person name="Tritt A."/>
            <person name="Yoshinaga Y."/>
            <person name="Zwiers L.-H."/>
            <person name="Turgeon B."/>
            <person name="Goodwin S."/>
            <person name="Spatafora J."/>
            <person name="Crous P."/>
            <person name="Grigoriev I."/>
        </authorList>
    </citation>
    <scope>NUCLEOTIDE SEQUENCE</scope>
    <source>
        <strain evidence="8">CBS 207.26</strain>
    </source>
</reference>
<dbReference type="GO" id="GO:0016491">
    <property type="term" value="F:oxidoreductase activity"/>
    <property type="evidence" value="ECO:0007669"/>
    <property type="project" value="UniProtKB-KW"/>
</dbReference>
<dbReference type="Pfam" id="PF08031">
    <property type="entry name" value="BBE"/>
    <property type="match status" value="1"/>
</dbReference>
<dbReference type="Proteomes" id="UP000800200">
    <property type="component" value="Unassembled WGS sequence"/>
</dbReference>
<keyword evidence="6" id="KW-0732">Signal</keyword>
<organism evidence="8 9">
    <name type="scientific">Zopfia rhizophila CBS 207.26</name>
    <dbReference type="NCBI Taxonomy" id="1314779"/>
    <lineage>
        <taxon>Eukaryota</taxon>
        <taxon>Fungi</taxon>
        <taxon>Dikarya</taxon>
        <taxon>Ascomycota</taxon>
        <taxon>Pezizomycotina</taxon>
        <taxon>Dothideomycetes</taxon>
        <taxon>Dothideomycetes incertae sedis</taxon>
        <taxon>Zopfiaceae</taxon>
        <taxon>Zopfia</taxon>
    </lineage>
</organism>
<gene>
    <name evidence="8" type="ORF">K469DRAFT_754936</name>
</gene>
<dbReference type="InterPro" id="IPR050416">
    <property type="entry name" value="FAD-linked_Oxidoreductase"/>
</dbReference>
<comment type="cofactor">
    <cofactor evidence="1">
        <name>FAD</name>
        <dbReference type="ChEBI" id="CHEBI:57692"/>
    </cofactor>
</comment>
<dbReference type="InterPro" id="IPR016169">
    <property type="entry name" value="FAD-bd_PCMH_sub2"/>
</dbReference>
<evidence type="ECO:0000256" key="1">
    <source>
        <dbReference type="ARBA" id="ARBA00001974"/>
    </source>
</evidence>
<evidence type="ECO:0000256" key="4">
    <source>
        <dbReference type="ARBA" id="ARBA00022827"/>
    </source>
</evidence>